<dbReference type="Proteomes" id="UP001151760">
    <property type="component" value="Unassembled WGS sequence"/>
</dbReference>
<evidence type="ECO:0000256" key="1">
    <source>
        <dbReference type="PROSITE-ProRule" id="PRU00047"/>
    </source>
</evidence>
<feature type="compositionally biased region" description="Polar residues" evidence="2">
    <location>
        <begin position="1222"/>
        <end position="1242"/>
    </location>
</feature>
<gene>
    <name evidence="4" type="ORF">Tco_0703079</name>
</gene>
<feature type="compositionally biased region" description="Basic and acidic residues" evidence="2">
    <location>
        <begin position="523"/>
        <end position="537"/>
    </location>
</feature>
<dbReference type="InterPro" id="IPR036875">
    <property type="entry name" value="Znf_CCHC_sf"/>
</dbReference>
<dbReference type="GO" id="GO:0003964">
    <property type="term" value="F:RNA-directed DNA polymerase activity"/>
    <property type="evidence" value="ECO:0007669"/>
    <property type="project" value="UniProtKB-KW"/>
</dbReference>
<dbReference type="EMBL" id="BQNB010009920">
    <property type="protein sequence ID" value="GJS70238.1"/>
    <property type="molecule type" value="Genomic_DNA"/>
</dbReference>
<feature type="compositionally biased region" description="Polar residues" evidence="2">
    <location>
        <begin position="1203"/>
        <end position="1215"/>
    </location>
</feature>
<dbReference type="Pfam" id="PF00098">
    <property type="entry name" value="zf-CCHC"/>
    <property type="match status" value="1"/>
</dbReference>
<reference evidence="4" key="2">
    <citation type="submission" date="2022-01" db="EMBL/GenBank/DDBJ databases">
        <authorList>
            <person name="Yamashiro T."/>
            <person name="Shiraishi A."/>
            <person name="Satake H."/>
            <person name="Nakayama K."/>
        </authorList>
    </citation>
    <scope>NUCLEOTIDE SEQUENCE</scope>
</reference>
<name>A0ABQ4XZD0_9ASTR</name>
<dbReference type="InterPro" id="IPR001878">
    <property type="entry name" value="Znf_CCHC"/>
</dbReference>
<keyword evidence="4" id="KW-0695">RNA-directed DNA polymerase</keyword>
<feature type="compositionally biased region" description="Basic and acidic residues" evidence="2">
    <location>
        <begin position="1193"/>
        <end position="1202"/>
    </location>
</feature>
<keyword evidence="5" id="KW-1185">Reference proteome</keyword>
<feature type="compositionally biased region" description="Basic and acidic residues" evidence="2">
    <location>
        <begin position="428"/>
        <end position="438"/>
    </location>
</feature>
<feature type="region of interest" description="Disordered" evidence="2">
    <location>
        <begin position="1185"/>
        <end position="1262"/>
    </location>
</feature>
<sequence length="1262" mass="143915">MRAPHHPPIIHYSIRDQPPKLPIPLPATIYLRRADITTRLTPAQKRLLLTHQPGCELGRVLLLLLRDNQDPLREPDSEILRENDDRLRVGQQEGHLPAVRAEIEQRQAADDLAVQHIMRTQALEAGARIDTLEDTATQAPTKYYGLYMEWMYYVMSIIEFVVNECRFGYIIVNYNSIVHFTVVSDFTLFIMDMSCHGYDFMKSNGYLYFLMNSENGTKRATMSTLDHSNTEPQQQTHHCVTNAQLQAMIDQGVSAVLAARDATRNGIDSHTSGTGVRGSERVARECTYQDFMKCKPLYFKGTEGVVELTQWFERMETVFRISNCSVENQVKFSTCTLLASALTWWNSHVMTVTHDVAYSMTWVDLRKKMTDKYCPRNEMKKLEAELWNLKVIGTDVVKYNQRFQELALLCVRMFPEESDKIESTMAERQAENKRKFENTSRNNQNQQQQQNKRQNTGQAYTAGNSDRKSYAGSKPLCSKCNYNHEGPCLPKCSNCKRVGHLAKDCRSRPANANNNNRNNNNNIREKPGNDRAPTKESVDGMRGQIQTTLFVGSQIDITPSTLDHYYDVELADGRIIGLNTLLRLHIKLPKPPIQLNLMPVELVVSDANNQYLIGWRNTKRIIVVSTWKKGYLSFWHMLQQKIFRQVREEEHLRMKPIVQNFPEVIPKELSCAPSRNERIICSIRKSYLTKALKDPILTPGSSGQCIVRRRRIISGCALIYRGKFLVHCTKRSEGIHWIPAKFESIKDWTSPKSLKGDSSIKCDQSMHYLKEAQIFLFPIAILCRFKERFGRCVDAKRKAWILPTIINAQTEARKPENIKSEDVGGMLIENAKFPEAIREQKLEPRADGTLCLNGRSWLPCYGDLRTVIMHESHKSKYSIHPGSDKMYQDTNHLLLAQHESRHTPLMLAVLDLARSRDRKIKGHQDCWYNLRYLNGSGTTSPGFCPRSFLIRLKAMNTIRNTSSTNEAVNIAHEVSTANSQGQASSSSYADDVMFSFFASQSNSQQLDNEDLEQIDTDDLEEMDLKWQVAILTMRVKRFLKKIERNLNFNGKKTVGFDKTKVECYNCYRRSHFARECRAPRNQGNRNGDVPRRIVVETPANALVVQDGLGGYDWSFQAEEGPTDFALMAHLSSGSSSSSSSDSELAETLRENDDLKLKLEKFETSSKNLIDLLNSQISVNNKTGIGFDSQMTENEPHDIHKNNSEVFESASDSSVNEIEEENNQTNVSQTITSVPRNESTASKSSKDNLEQPKDVRPSAPIVE</sequence>
<dbReference type="SUPFAM" id="SSF57756">
    <property type="entry name" value="Retrovirus zinc finger-like domains"/>
    <property type="match status" value="1"/>
</dbReference>
<reference evidence="4" key="1">
    <citation type="journal article" date="2022" name="Int. J. Mol. Sci.">
        <title>Draft Genome of Tanacetum Coccineum: Genomic Comparison of Closely Related Tanacetum-Family Plants.</title>
        <authorList>
            <person name="Yamashiro T."/>
            <person name="Shiraishi A."/>
            <person name="Nakayama K."/>
            <person name="Satake H."/>
        </authorList>
    </citation>
    <scope>NUCLEOTIDE SEQUENCE</scope>
</reference>
<keyword evidence="1" id="KW-0863">Zinc-finger</keyword>
<dbReference type="SMART" id="SM00343">
    <property type="entry name" value="ZnF_C2HC"/>
    <property type="match status" value="2"/>
</dbReference>
<protein>
    <submittedName>
        <fullName evidence="4">Reverse transcriptase domain-containing protein</fullName>
    </submittedName>
</protein>
<evidence type="ECO:0000259" key="3">
    <source>
        <dbReference type="PROSITE" id="PS50158"/>
    </source>
</evidence>
<feature type="compositionally biased region" description="Basic and acidic residues" evidence="2">
    <location>
        <begin position="1243"/>
        <end position="1255"/>
    </location>
</feature>
<evidence type="ECO:0000313" key="5">
    <source>
        <dbReference type="Proteomes" id="UP001151760"/>
    </source>
</evidence>
<keyword evidence="4" id="KW-0808">Transferase</keyword>
<feature type="region of interest" description="Disordered" evidence="2">
    <location>
        <begin position="422"/>
        <end position="470"/>
    </location>
</feature>
<feature type="compositionally biased region" description="Low complexity" evidence="2">
    <location>
        <begin position="510"/>
        <end position="522"/>
    </location>
</feature>
<keyword evidence="1" id="KW-0479">Metal-binding</keyword>
<organism evidence="4 5">
    <name type="scientific">Tanacetum coccineum</name>
    <dbReference type="NCBI Taxonomy" id="301880"/>
    <lineage>
        <taxon>Eukaryota</taxon>
        <taxon>Viridiplantae</taxon>
        <taxon>Streptophyta</taxon>
        <taxon>Embryophyta</taxon>
        <taxon>Tracheophyta</taxon>
        <taxon>Spermatophyta</taxon>
        <taxon>Magnoliopsida</taxon>
        <taxon>eudicotyledons</taxon>
        <taxon>Gunneridae</taxon>
        <taxon>Pentapetalae</taxon>
        <taxon>asterids</taxon>
        <taxon>campanulids</taxon>
        <taxon>Asterales</taxon>
        <taxon>Asteraceae</taxon>
        <taxon>Asteroideae</taxon>
        <taxon>Anthemideae</taxon>
        <taxon>Anthemidinae</taxon>
        <taxon>Tanacetum</taxon>
    </lineage>
</organism>
<keyword evidence="1" id="KW-0862">Zinc</keyword>
<comment type="caution">
    <text evidence="4">The sequence shown here is derived from an EMBL/GenBank/DDBJ whole genome shotgun (WGS) entry which is preliminary data.</text>
</comment>
<evidence type="ECO:0000313" key="4">
    <source>
        <dbReference type="EMBL" id="GJS70238.1"/>
    </source>
</evidence>
<proteinExistence type="predicted"/>
<feature type="domain" description="CCHC-type" evidence="3">
    <location>
        <begin position="491"/>
        <end position="507"/>
    </location>
</feature>
<feature type="region of interest" description="Disordered" evidence="2">
    <location>
        <begin position="506"/>
        <end position="537"/>
    </location>
</feature>
<dbReference type="Pfam" id="PF03732">
    <property type="entry name" value="Retrotrans_gag"/>
    <property type="match status" value="1"/>
</dbReference>
<keyword evidence="4" id="KW-0548">Nucleotidyltransferase</keyword>
<accession>A0ABQ4XZD0</accession>
<feature type="compositionally biased region" description="Low complexity" evidence="2">
    <location>
        <begin position="441"/>
        <end position="455"/>
    </location>
</feature>
<feature type="domain" description="CCHC-type" evidence="3">
    <location>
        <begin position="1063"/>
        <end position="1077"/>
    </location>
</feature>
<dbReference type="PROSITE" id="PS50158">
    <property type="entry name" value="ZF_CCHC"/>
    <property type="match status" value="2"/>
</dbReference>
<dbReference type="InterPro" id="IPR005162">
    <property type="entry name" value="Retrotrans_gag_dom"/>
</dbReference>
<evidence type="ECO:0000256" key="2">
    <source>
        <dbReference type="SAM" id="MobiDB-lite"/>
    </source>
</evidence>